<name>A0A545T0H4_9GAMM</name>
<dbReference type="AlphaFoldDB" id="A0A545T0H4"/>
<evidence type="ECO:0000313" key="2">
    <source>
        <dbReference type="EMBL" id="TQV70724.1"/>
    </source>
</evidence>
<evidence type="ECO:0000256" key="1">
    <source>
        <dbReference type="SAM" id="SignalP"/>
    </source>
</evidence>
<evidence type="ECO:0000313" key="3">
    <source>
        <dbReference type="Proteomes" id="UP000319732"/>
    </source>
</evidence>
<keyword evidence="3" id="KW-1185">Reference proteome</keyword>
<protein>
    <submittedName>
        <fullName evidence="2">Uncharacterized protein</fullName>
    </submittedName>
</protein>
<proteinExistence type="predicted"/>
<accession>A0A545T0H4</accession>
<reference evidence="2 3" key="1">
    <citation type="submission" date="2019-06" db="EMBL/GenBank/DDBJ databases">
        <title>Whole genome sequence for Cellvibrionaceae sp. R142.</title>
        <authorList>
            <person name="Wang G."/>
        </authorList>
    </citation>
    <scope>NUCLEOTIDE SEQUENCE [LARGE SCALE GENOMIC DNA]</scope>
    <source>
        <strain evidence="2 3">R142</strain>
    </source>
</reference>
<gene>
    <name evidence="2" type="ORF">FKG94_20560</name>
</gene>
<dbReference type="Proteomes" id="UP000319732">
    <property type="component" value="Unassembled WGS sequence"/>
</dbReference>
<dbReference type="RefSeq" id="WP_142928825.1">
    <property type="nucleotide sequence ID" value="NZ_ML660101.1"/>
</dbReference>
<comment type="caution">
    <text evidence="2">The sequence shown here is derived from an EMBL/GenBank/DDBJ whole genome shotgun (WGS) entry which is preliminary data.</text>
</comment>
<sequence length="114" mass="12569">MRKMILVLSLLWSVNGIAAGYTPWAVPTQIEYVHGGILVSGSFGDINGCGESDLIYISPSPNDPEVFRTMTSLILVAFTSKKEVRFFTRECIGVNMHWSGTPINAAHNSGFYIR</sequence>
<feature type="chain" id="PRO_5022147484" evidence="1">
    <location>
        <begin position="19"/>
        <end position="114"/>
    </location>
</feature>
<keyword evidence="1" id="KW-0732">Signal</keyword>
<dbReference type="EMBL" id="VHSG01000023">
    <property type="protein sequence ID" value="TQV70724.1"/>
    <property type="molecule type" value="Genomic_DNA"/>
</dbReference>
<feature type="signal peptide" evidence="1">
    <location>
        <begin position="1"/>
        <end position="18"/>
    </location>
</feature>
<organism evidence="2 3">
    <name type="scientific">Exilibacterium tricleocarpae</name>
    <dbReference type="NCBI Taxonomy" id="2591008"/>
    <lineage>
        <taxon>Bacteria</taxon>
        <taxon>Pseudomonadati</taxon>
        <taxon>Pseudomonadota</taxon>
        <taxon>Gammaproteobacteria</taxon>
        <taxon>Cellvibrionales</taxon>
        <taxon>Cellvibrionaceae</taxon>
        <taxon>Exilibacterium</taxon>
    </lineage>
</organism>
<dbReference type="OrthoDB" id="6267478at2"/>